<evidence type="ECO:0000256" key="2">
    <source>
        <dbReference type="ARBA" id="ARBA00011043"/>
    </source>
</evidence>
<name>A0AAW1VDG3_9CUCU</name>
<evidence type="ECO:0000256" key="4">
    <source>
        <dbReference type="ARBA" id="ARBA00022741"/>
    </source>
</evidence>
<comment type="caution">
    <text evidence="7">The sequence shown here is derived from an EMBL/GenBank/DDBJ whole genome shotgun (WGS) entry which is preliminary data.</text>
</comment>
<keyword evidence="3" id="KW-0819">tRNA processing</keyword>
<dbReference type="InterPro" id="IPR004520">
    <property type="entry name" value="GTPase_MnmE"/>
</dbReference>
<keyword evidence="5" id="KW-0342">GTP-binding</keyword>
<evidence type="ECO:0000256" key="5">
    <source>
        <dbReference type="ARBA" id="ARBA00023134"/>
    </source>
</evidence>
<keyword evidence="8" id="KW-1185">Reference proteome</keyword>
<dbReference type="InterPro" id="IPR027266">
    <property type="entry name" value="TrmE/GcvT-like"/>
</dbReference>
<dbReference type="PANTHER" id="PTHR42714:SF2">
    <property type="entry name" value="TRNA MODIFICATION GTPASE GTPBP3, MITOCHONDRIAL"/>
    <property type="match status" value="1"/>
</dbReference>
<dbReference type="GO" id="GO:0002098">
    <property type="term" value="P:tRNA wobble uridine modification"/>
    <property type="evidence" value="ECO:0007669"/>
    <property type="project" value="TreeGrafter"/>
</dbReference>
<dbReference type="Gene3D" id="3.40.50.300">
    <property type="entry name" value="P-loop containing nucleotide triphosphate hydrolases"/>
    <property type="match status" value="1"/>
</dbReference>
<evidence type="ECO:0000259" key="6">
    <source>
        <dbReference type="PROSITE" id="PS51709"/>
    </source>
</evidence>
<dbReference type="FunFam" id="3.30.1360.120:FF:000007">
    <property type="entry name" value="tRNA modification GTPase GTPBP3, mitochondrial"/>
    <property type="match status" value="1"/>
</dbReference>
<dbReference type="InterPro" id="IPR018948">
    <property type="entry name" value="GTP-bd_TrmE_N"/>
</dbReference>
<keyword evidence="4" id="KW-0547">Nucleotide-binding</keyword>
<accession>A0AAW1VDG3</accession>
<reference evidence="7 8" key="1">
    <citation type="submission" date="2023-03" db="EMBL/GenBank/DDBJ databases">
        <title>Genome insight into feeding habits of ladybird beetles.</title>
        <authorList>
            <person name="Li H.-S."/>
            <person name="Huang Y.-H."/>
            <person name="Pang H."/>
        </authorList>
    </citation>
    <scope>NUCLEOTIDE SEQUENCE [LARGE SCALE GENOMIC DNA]</scope>
    <source>
        <strain evidence="7">SYSU_2023b</strain>
        <tissue evidence="7">Whole body</tissue>
    </source>
</reference>
<dbReference type="GO" id="GO:0005739">
    <property type="term" value="C:mitochondrion"/>
    <property type="evidence" value="ECO:0007669"/>
    <property type="project" value="UniProtKB-SubCell"/>
</dbReference>
<dbReference type="Pfam" id="PF12631">
    <property type="entry name" value="MnmE_helical"/>
    <property type="match status" value="1"/>
</dbReference>
<dbReference type="Gene3D" id="3.30.1360.120">
    <property type="entry name" value="Probable tRNA modification gtpase trme, domain 1"/>
    <property type="match status" value="1"/>
</dbReference>
<feature type="domain" description="TrmE-type G" evidence="6">
    <location>
        <begin position="244"/>
        <end position="417"/>
    </location>
</feature>
<comment type="similarity">
    <text evidence="2">Belongs to the TRAFAC class TrmE-Era-EngA-EngB-Septin-like GTPase superfamily. TrmE GTPase family.</text>
</comment>
<evidence type="ECO:0000313" key="7">
    <source>
        <dbReference type="EMBL" id="KAK9890105.1"/>
    </source>
</evidence>
<dbReference type="InterPro" id="IPR027417">
    <property type="entry name" value="P-loop_NTPase"/>
</dbReference>
<protein>
    <recommendedName>
        <fullName evidence="6">TrmE-type G domain-containing protein</fullName>
    </recommendedName>
</protein>
<dbReference type="AlphaFoldDB" id="A0AAW1VDG3"/>
<dbReference type="Proteomes" id="UP001431783">
    <property type="component" value="Unassembled WGS sequence"/>
</dbReference>
<dbReference type="GO" id="GO:0030488">
    <property type="term" value="P:tRNA methylation"/>
    <property type="evidence" value="ECO:0007669"/>
    <property type="project" value="TreeGrafter"/>
</dbReference>
<proteinExistence type="inferred from homology"/>
<dbReference type="NCBIfam" id="NF003661">
    <property type="entry name" value="PRK05291.1-3"/>
    <property type="match status" value="1"/>
</dbReference>
<dbReference type="HAMAP" id="MF_00379">
    <property type="entry name" value="GTPase_MnmE"/>
    <property type="match status" value="1"/>
</dbReference>
<gene>
    <name evidence="7" type="ORF">WA026_008915</name>
</gene>
<evidence type="ECO:0000313" key="8">
    <source>
        <dbReference type="Proteomes" id="UP001431783"/>
    </source>
</evidence>
<dbReference type="InterPro" id="IPR006073">
    <property type="entry name" value="GTP-bd"/>
</dbReference>
<dbReference type="NCBIfam" id="TIGR00231">
    <property type="entry name" value="small_GTP"/>
    <property type="match status" value="1"/>
</dbReference>
<evidence type="ECO:0000256" key="3">
    <source>
        <dbReference type="ARBA" id="ARBA00022694"/>
    </source>
</evidence>
<dbReference type="InterPro" id="IPR005225">
    <property type="entry name" value="Small_GTP-bd"/>
</dbReference>
<comment type="subcellular location">
    <subcellularLocation>
        <location evidence="1">Mitochondrion</location>
    </subcellularLocation>
</comment>
<dbReference type="SUPFAM" id="SSF52540">
    <property type="entry name" value="P-loop containing nucleoside triphosphate hydrolases"/>
    <property type="match status" value="1"/>
</dbReference>
<organism evidence="7 8">
    <name type="scientific">Henosepilachna vigintioctopunctata</name>
    <dbReference type="NCBI Taxonomy" id="420089"/>
    <lineage>
        <taxon>Eukaryota</taxon>
        <taxon>Metazoa</taxon>
        <taxon>Ecdysozoa</taxon>
        <taxon>Arthropoda</taxon>
        <taxon>Hexapoda</taxon>
        <taxon>Insecta</taxon>
        <taxon>Pterygota</taxon>
        <taxon>Neoptera</taxon>
        <taxon>Endopterygota</taxon>
        <taxon>Coleoptera</taxon>
        <taxon>Polyphaga</taxon>
        <taxon>Cucujiformia</taxon>
        <taxon>Coccinelloidea</taxon>
        <taxon>Coccinellidae</taxon>
        <taxon>Epilachninae</taxon>
        <taxon>Epilachnini</taxon>
        <taxon>Henosepilachna</taxon>
    </lineage>
</organism>
<sequence length="498" mass="55965">MKFSVMMILLKKALKHAEVMRFSTYTFRKSTIYALSSGHGKCGVAVIRVTGPKASNAVQAIAGFSKLPEPRFAHLRNFRNVHNGDIIDKGLVIWFPGPKSFTGEDSCEFQVHGSLAVVNGILNSLSLIPSFRIAEAGEFTRRAYFNGKLDLTEVEGLADLLNAETEIQRKQAFLQSQGFLSKLYLEWKNDLSKELAHIEASIDFEETENLDSNKDESIKNISRIKQQIETHLLNGRKGEILRHGVKTVILGKPNVGKSSLFNLLCGRPAAIVTSTSGTTRDVLEVRLDISGYPLILVDTAGLAKHSSDPIELEGMKRAVEQLDNADLIIVVMDASDYSSWKINNKYLTFKDYLKCYMKNLELESYFFDCSERRSKPTIFVMNKSDLYSVETENVVSISCKTEKGFDNFLSTIGVELNKICGEPTKEHPCMNKTRHRQHLEDCLSEQNIFIEKYKASDMDVVILAEHLRRALRHLGKLVGSTSTEDLLDIIFSEFCIGK</sequence>
<evidence type="ECO:0000256" key="1">
    <source>
        <dbReference type="ARBA" id="ARBA00004173"/>
    </source>
</evidence>
<dbReference type="SUPFAM" id="SSF116878">
    <property type="entry name" value="TrmE connector domain"/>
    <property type="match status" value="1"/>
</dbReference>
<dbReference type="GO" id="GO:0003924">
    <property type="term" value="F:GTPase activity"/>
    <property type="evidence" value="ECO:0007669"/>
    <property type="project" value="InterPro"/>
</dbReference>
<dbReference type="EMBL" id="JARQZJ010000124">
    <property type="protein sequence ID" value="KAK9890105.1"/>
    <property type="molecule type" value="Genomic_DNA"/>
</dbReference>
<dbReference type="PANTHER" id="PTHR42714">
    <property type="entry name" value="TRNA MODIFICATION GTPASE GTPBP3"/>
    <property type="match status" value="1"/>
</dbReference>
<dbReference type="InterPro" id="IPR025867">
    <property type="entry name" value="MnmE_helical"/>
</dbReference>
<dbReference type="CDD" id="cd04164">
    <property type="entry name" value="trmE"/>
    <property type="match status" value="1"/>
</dbReference>
<dbReference type="InterPro" id="IPR027368">
    <property type="entry name" value="MnmE_dom2"/>
</dbReference>
<dbReference type="Pfam" id="PF01926">
    <property type="entry name" value="MMR_HSR1"/>
    <property type="match status" value="1"/>
</dbReference>
<dbReference type="CDD" id="cd14858">
    <property type="entry name" value="TrmE_N"/>
    <property type="match status" value="1"/>
</dbReference>
<dbReference type="Gene3D" id="1.20.120.430">
    <property type="entry name" value="tRNA modification GTPase MnmE domain 2"/>
    <property type="match status" value="1"/>
</dbReference>
<dbReference type="GO" id="GO:0005525">
    <property type="term" value="F:GTP binding"/>
    <property type="evidence" value="ECO:0007669"/>
    <property type="project" value="UniProtKB-KW"/>
</dbReference>
<dbReference type="InterPro" id="IPR031168">
    <property type="entry name" value="G_TrmE"/>
</dbReference>
<dbReference type="Pfam" id="PF10396">
    <property type="entry name" value="TrmE_N"/>
    <property type="match status" value="1"/>
</dbReference>
<dbReference type="PROSITE" id="PS51709">
    <property type="entry name" value="G_TRME"/>
    <property type="match status" value="1"/>
</dbReference>